<dbReference type="PROSITE" id="PS51153">
    <property type="entry name" value="RPW8"/>
    <property type="match status" value="1"/>
</dbReference>
<protein>
    <submittedName>
        <fullName evidence="5">NB-ARC domains-containing protein</fullName>
    </submittedName>
</protein>
<proteinExistence type="inferred from homology"/>
<evidence type="ECO:0000256" key="1">
    <source>
        <dbReference type="ARBA" id="ARBA00008894"/>
    </source>
</evidence>
<dbReference type="InterPro" id="IPR027417">
    <property type="entry name" value="P-loop_NTPase"/>
</dbReference>
<organism evidence="5 6">
    <name type="scientific">Artemisia annua</name>
    <name type="common">Sweet wormwood</name>
    <dbReference type="NCBI Taxonomy" id="35608"/>
    <lineage>
        <taxon>Eukaryota</taxon>
        <taxon>Viridiplantae</taxon>
        <taxon>Streptophyta</taxon>
        <taxon>Embryophyta</taxon>
        <taxon>Tracheophyta</taxon>
        <taxon>Spermatophyta</taxon>
        <taxon>Magnoliopsida</taxon>
        <taxon>eudicotyledons</taxon>
        <taxon>Gunneridae</taxon>
        <taxon>Pentapetalae</taxon>
        <taxon>asterids</taxon>
        <taxon>campanulids</taxon>
        <taxon>Asterales</taxon>
        <taxon>Asteraceae</taxon>
        <taxon>Asteroideae</taxon>
        <taxon>Anthemideae</taxon>
        <taxon>Artemisiinae</taxon>
        <taxon>Artemisia</taxon>
    </lineage>
</organism>
<dbReference type="OrthoDB" id="2016095at2759"/>
<sequence>MAIETIIAGAVAGDALSKLSTLTLNALWKAGHFKKKLRKIQETIDKINSILPSLQRLNEDLGERTEETQALNRLMQKAEDVLSKCEGISRWNIYKRIRQAYALEALNKSLSEFFHIDVPLHLSRDLKTLVATQEKSNRGSWSGHVPMLKRKVIGFDERLKDLKQMLLNDAGGDECCVVAISGVPGSGKTTLATMLCRDAEIKGIFGSNIYFASITNTPNLKWSIRDLLQNNQDGNAADFATDAEAIRKWGVFVEACQSPVLLVLDDVWSNSIIHDFESSYPGYKILVTSRATFPQFNTYKLLPLDDQDAIELLRYSAFSERARKATHDNDNGDDDEIPVDFIDKYCRKLPLALSVIGRLLNGARVESWELMLRKLAQGPQAVLDLDMDEVMKSRLAACMGVIGISLDADYESV</sequence>
<feature type="domain" description="RPW8" evidence="4">
    <location>
        <begin position="1"/>
        <end position="152"/>
    </location>
</feature>
<dbReference type="AlphaFoldDB" id="A0A2U1QPQ7"/>
<dbReference type="InterPro" id="IPR002182">
    <property type="entry name" value="NB-ARC"/>
</dbReference>
<evidence type="ECO:0000256" key="2">
    <source>
        <dbReference type="ARBA" id="ARBA00022614"/>
    </source>
</evidence>
<dbReference type="InterPro" id="IPR008808">
    <property type="entry name" value="Powdery_mildew-R_dom"/>
</dbReference>
<dbReference type="Gene3D" id="1.10.8.430">
    <property type="entry name" value="Helical domain of apoptotic protease-activating factors"/>
    <property type="match status" value="1"/>
</dbReference>
<accession>A0A2U1QPQ7</accession>
<dbReference type="Proteomes" id="UP000245207">
    <property type="component" value="Unassembled WGS sequence"/>
</dbReference>
<name>A0A2U1QPQ7_ARTAN</name>
<dbReference type="GO" id="GO:0006952">
    <property type="term" value="P:defense response"/>
    <property type="evidence" value="ECO:0007669"/>
    <property type="project" value="UniProtKB-KW"/>
</dbReference>
<dbReference type="Pfam" id="PF05659">
    <property type="entry name" value="RPW8"/>
    <property type="match status" value="1"/>
</dbReference>
<dbReference type="PANTHER" id="PTHR36766">
    <property type="entry name" value="PLANT BROAD-SPECTRUM MILDEW RESISTANCE PROTEIN RPW8"/>
    <property type="match status" value="1"/>
</dbReference>
<dbReference type="GO" id="GO:0043531">
    <property type="term" value="F:ADP binding"/>
    <property type="evidence" value="ECO:0007669"/>
    <property type="project" value="InterPro"/>
</dbReference>
<evidence type="ECO:0000313" key="5">
    <source>
        <dbReference type="EMBL" id="PWA99927.1"/>
    </source>
</evidence>
<comment type="caution">
    <text evidence="5">The sequence shown here is derived from an EMBL/GenBank/DDBJ whole genome shotgun (WGS) entry which is preliminary data.</text>
</comment>
<keyword evidence="6" id="KW-1185">Reference proteome</keyword>
<dbReference type="InterPro" id="IPR042197">
    <property type="entry name" value="Apaf_helical"/>
</dbReference>
<evidence type="ECO:0000259" key="4">
    <source>
        <dbReference type="PROSITE" id="PS51153"/>
    </source>
</evidence>
<dbReference type="SUPFAM" id="SSF52540">
    <property type="entry name" value="P-loop containing nucleoside triphosphate hydrolases"/>
    <property type="match status" value="1"/>
</dbReference>
<comment type="similarity">
    <text evidence="1">Belongs to the disease resistance NB-LRR family.</text>
</comment>
<evidence type="ECO:0000313" key="6">
    <source>
        <dbReference type="Proteomes" id="UP000245207"/>
    </source>
</evidence>
<dbReference type="Gene3D" id="3.40.50.300">
    <property type="entry name" value="P-loop containing nucleotide triphosphate hydrolases"/>
    <property type="match status" value="1"/>
</dbReference>
<keyword evidence="2" id="KW-0433">Leucine-rich repeat</keyword>
<gene>
    <name evidence="5" type="ORF">CTI12_AA000560</name>
</gene>
<keyword evidence="3" id="KW-0611">Plant defense</keyword>
<reference evidence="5 6" key="1">
    <citation type="journal article" date="2018" name="Mol. Plant">
        <title>The genome of Artemisia annua provides insight into the evolution of Asteraceae family and artemisinin biosynthesis.</title>
        <authorList>
            <person name="Shen Q."/>
            <person name="Zhang L."/>
            <person name="Liao Z."/>
            <person name="Wang S."/>
            <person name="Yan T."/>
            <person name="Shi P."/>
            <person name="Liu M."/>
            <person name="Fu X."/>
            <person name="Pan Q."/>
            <person name="Wang Y."/>
            <person name="Lv Z."/>
            <person name="Lu X."/>
            <person name="Zhang F."/>
            <person name="Jiang W."/>
            <person name="Ma Y."/>
            <person name="Chen M."/>
            <person name="Hao X."/>
            <person name="Li L."/>
            <person name="Tang Y."/>
            <person name="Lv G."/>
            <person name="Zhou Y."/>
            <person name="Sun X."/>
            <person name="Brodelius P.E."/>
            <person name="Rose J.K.C."/>
            <person name="Tang K."/>
        </authorList>
    </citation>
    <scope>NUCLEOTIDE SEQUENCE [LARGE SCALE GENOMIC DNA]</scope>
    <source>
        <strain evidence="6">cv. Huhao1</strain>
        <tissue evidence="5">Leaf</tissue>
    </source>
</reference>
<dbReference type="Pfam" id="PF00931">
    <property type="entry name" value="NB-ARC"/>
    <property type="match status" value="1"/>
</dbReference>
<dbReference type="PRINTS" id="PR00364">
    <property type="entry name" value="DISEASERSIST"/>
</dbReference>
<dbReference type="EMBL" id="PKPP01000001">
    <property type="protein sequence ID" value="PWA99927.1"/>
    <property type="molecule type" value="Genomic_DNA"/>
</dbReference>
<dbReference type="PANTHER" id="PTHR36766:SF15">
    <property type="entry name" value="POWDERY MILDEW RESISTANCE PROTEIN, RPW8"/>
    <property type="match status" value="1"/>
</dbReference>
<evidence type="ECO:0000256" key="3">
    <source>
        <dbReference type="ARBA" id="ARBA00022821"/>
    </source>
</evidence>